<organism evidence="2 3">
    <name type="scientific">Blastochloris tepida</name>
    <dbReference type="NCBI Taxonomy" id="2233851"/>
    <lineage>
        <taxon>Bacteria</taxon>
        <taxon>Pseudomonadati</taxon>
        <taxon>Pseudomonadota</taxon>
        <taxon>Alphaproteobacteria</taxon>
        <taxon>Hyphomicrobiales</taxon>
        <taxon>Blastochloridaceae</taxon>
        <taxon>Blastochloris</taxon>
    </lineage>
</organism>
<dbReference type="Proteomes" id="UP000266934">
    <property type="component" value="Chromosome"/>
</dbReference>
<feature type="signal peptide" evidence="1">
    <location>
        <begin position="1"/>
        <end position="24"/>
    </location>
</feature>
<sequence>MKRARRLAANALMAVSLLAAPAAAEQDACEVTDGLVQAAFPMPYAAEAVAAKRLEVAVIGSASSVLAGKAGTGRAYPAQLEAALAAALPGVAVRVTTHAKSKQSASEQETTIGRLLAGRKPSLVVWQTGTVDAIRAIDPEEFRDALERGVETLQAQGVDVVLMNMQFSPRTETMISLGPYADQMRFVALQRSANLFDRLAVMKDWNERGTFDLSVETRKIDMAADVHACIGRLLARLVVEGIALPTSGQTAK</sequence>
<evidence type="ECO:0000313" key="2">
    <source>
        <dbReference type="EMBL" id="BBF94322.1"/>
    </source>
</evidence>
<protein>
    <recommendedName>
        <fullName evidence="4">SGNH hydrolase-type esterase domain-containing protein</fullName>
    </recommendedName>
</protein>
<dbReference type="InterPro" id="IPR057572">
    <property type="entry name" value="NonGDSL"/>
</dbReference>
<dbReference type="Pfam" id="PF25182">
    <property type="entry name" value="NonGDSL"/>
    <property type="match status" value="1"/>
</dbReference>
<evidence type="ECO:0000256" key="1">
    <source>
        <dbReference type="SAM" id="SignalP"/>
    </source>
</evidence>
<dbReference type="EMBL" id="AP018907">
    <property type="protein sequence ID" value="BBF94322.1"/>
    <property type="molecule type" value="Genomic_DNA"/>
</dbReference>
<proteinExistence type="predicted"/>
<dbReference type="OrthoDB" id="7203637at2"/>
<evidence type="ECO:0008006" key="4">
    <source>
        <dbReference type="Google" id="ProtNLM"/>
    </source>
</evidence>
<dbReference type="Gene3D" id="3.40.50.1110">
    <property type="entry name" value="SGNH hydrolase"/>
    <property type="match status" value="1"/>
</dbReference>
<dbReference type="AlphaFoldDB" id="A0A348G439"/>
<accession>A0A348G439</accession>
<keyword evidence="3" id="KW-1185">Reference proteome</keyword>
<dbReference type="GO" id="GO:0016788">
    <property type="term" value="F:hydrolase activity, acting on ester bonds"/>
    <property type="evidence" value="ECO:0007669"/>
    <property type="project" value="UniProtKB-ARBA"/>
</dbReference>
<dbReference type="InterPro" id="IPR036514">
    <property type="entry name" value="SGNH_hydro_sf"/>
</dbReference>
<evidence type="ECO:0000313" key="3">
    <source>
        <dbReference type="Proteomes" id="UP000266934"/>
    </source>
</evidence>
<reference evidence="2 3" key="1">
    <citation type="submission" date="2018-08" db="EMBL/GenBank/DDBJ databases">
        <title>Complete genome sequencing of Blastochloris tepida GI.</title>
        <authorList>
            <person name="Tsukatani Y."/>
            <person name="Mori H."/>
        </authorList>
    </citation>
    <scope>NUCLEOTIDE SEQUENCE [LARGE SCALE GENOMIC DNA]</scope>
    <source>
        <strain evidence="2 3">GI</strain>
    </source>
</reference>
<feature type="chain" id="PRO_5016996772" description="SGNH hydrolase-type esterase domain-containing protein" evidence="1">
    <location>
        <begin position="25"/>
        <end position="252"/>
    </location>
</feature>
<dbReference type="KEGG" id="blag:BLTE_30070"/>
<dbReference type="RefSeq" id="WP_126401437.1">
    <property type="nucleotide sequence ID" value="NZ_AP018907.1"/>
</dbReference>
<keyword evidence="1" id="KW-0732">Signal</keyword>
<name>A0A348G439_9HYPH</name>
<gene>
    <name evidence="2" type="ORF">BLTE_30070</name>
</gene>
<dbReference type="SUPFAM" id="SSF52266">
    <property type="entry name" value="SGNH hydrolase"/>
    <property type="match status" value="1"/>
</dbReference>